<organism evidence="1 2">
    <name type="scientific">Spirosoma linguale (strain ATCC 33905 / DSM 74 / LMG 10896 / Claus 1)</name>
    <dbReference type="NCBI Taxonomy" id="504472"/>
    <lineage>
        <taxon>Bacteria</taxon>
        <taxon>Pseudomonadati</taxon>
        <taxon>Bacteroidota</taxon>
        <taxon>Cytophagia</taxon>
        <taxon>Cytophagales</taxon>
        <taxon>Cytophagaceae</taxon>
        <taxon>Spirosoma</taxon>
    </lineage>
</organism>
<geneLocation type="plasmid" evidence="1 2">
    <name>pSLIN03</name>
</geneLocation>
<evidence type="ECO:0000313" key="2">
    <source>
        <dbReference type="Proteomes" id="UP000002028"/>
    </source>
</evidence>
<dbReference type="AlphaFoldDB" id="D2QVW2"/>
<dbReference type="EMBL" id="CP001772">
    <property type="protein sequence ID" value="ADB42944.1"/>
    <property type="molecule type" value="Genomic_DNA"/>
</dbReference>
<dbReference type="Proteomes" id="UP000002028">
    <property type="component" value="Plasmid pSLIN03"/>
</dbReference>
<reference evidence="1 2" key="1">
    <citation type="journal article" date="2010" name="Stand. Genomic Sci.">
        <title>Complete genome sequence of Spirosoma linguale type strain (1).</title>
        <authorList>
            <person name="Lail K."/>
            <person name="Sikorski J."/>
            <person name="Saunders E."/>
            <person name="Lapidus A."/>
            <person name="Glavina Del Rio T."/>
            <person name="Copeland A."/>
            <person name="Tice H."/>
            <person name="Cheng J.-F."/>
            <person name="Lucas S."/>
            <person name="Nolan M."/>
            <person name="Bruce D."/>
            <person name="Goodwin L."/>
            <person name="Pitluck S."/>
            <person name="Ivanova N."/>
            <person name="Mavromatis K."/>
            <person name="Ovchinnikova G."/>
            <person name="Pati A."/>
            <person name="Chen A."/>
            <person name="Palaniappan K."/>
            <person name="Land M."/>
            <person name="Hauser L."/>
            <person name="Chang Y.-J."/>
            <person name="Jeffries C.D."/>
            <person name="Chain P."/>
            <person name="Brettin T."/>
            <person name="Detter J.C."/>
            <person name="Schuetze A."/>
            <person name="Rohde M."/>
            <person name="Tindall B.J."/>
            <person name="Goeker M."/>
            <person name="Bristow J."/>
            <person name="Eisen J.A."/>
            <person name="Markowitz V."/>
            <person name="Hugenholtz P."/>
            <person name="Kyrpides N.C."/>
            <person name="Klenk H.-P."/>
            <person name="Chen F."/>
        </authorList>
    </citation>
    <scope>NUCLEOTIDE SEQUENCE [LARGE SCALE GENOMIC DNA]</scope>
    <source>
        <strain evidence="2">ATCC 33905 / DSM 74 / LMG 10896 / Claus 1</strain>
    </source>
</reference>
<keyword evidence="1" id="KW-0614">Plasmid</keyword>
<dbReference type="KEGG" id="sli:Slin_7001"/>
<name>D2QVW2_SPILD</name>
<dbReference type="HOGENOM" id="CLU_1727717_0_0_10"/>
<keyword evidence="2" id="KW-1185">Reference proteome</keyword>
<protein>
    <submittedName>
        <fullName evidence="1">Uncharacterized protein</fullName>
    </submittedName>
</protein>
<sequence length="159" mass="18172">MIRPQYVYRATDFVFGNGGKPKPKYFVVFHIDADSILLLSLTTSKSKLPANLDDDASEGCVYYNDGRGYGHAFVWKPDRAVGTNGFCFPLRTYVQFEFRSQLYMLSSSEINSKATHTIDECCCLLDDEFIRILECLIGSRYLNGRQKRDLQSRVNALKK</sequence>
<proteinExistence type="predicted"/>
<accession>D2QVW2</accession>
<evidence type="ECO:0000313" key="1">
    <source>
        <dbReference type="EMBL" id="ADB42944.1"/>
    </source>
</evidence>
<gene>
    <name evidence="1" type="ordered locus">Slin_7001</name>
</gene>